<dbReference type="GO" id="GO:0005829">
    <property type="term" value="C:cytosol"/>
    <property type="evidence" value="ECO:0007669"/>
    <property type="project" value="TreeGrafter"/>
</dbReference>
<dbReference type="NCBIfam" id="TIGR01221">
    <property type="entry name" value="rmlC"/>
    <property type="match status" value="1"/>
</dbReference>
<sequence length="183" mass="20817">MNAEETNLKGCWILEPDVFEDERGYFYEGFNVEKFKKATGFDFDVKQINQSRSSKGVLRGLHFQTGDKAQAKLVSCIEGEVLDVAVDLINDSPTFGEYSLVRLSAHNKKHFYIPKGMAHGFLVLTEHAKLMYQVDALYSKEHDSGIIYNDADISIPWGMQDDQIILSEKDKNLPTLKESKIDF</sequence>
<dbReference type="CDD" id="cd00438">
    <property type="entry name" value="cupin_RmlC"/>
    <property type="match status" value="1"/>
</dbReference>
<comment type="pathway">
    <text evidence="7">Carbohydrate biosynthesis; dTDP-L-rhamnose biosynthesis.</text>
</comment>
<keyword evidence="7" id="KW-0413">Isomerase</keyword>
<gene>
    <name evidence="8" type="ORF">SAMN05421640_0641</name>
</gene>
<dbReference type="UniPathway" id="UPA00124"/>
<comment type="function">
    <text evidence="2 7">Catalyzes the epimerization of the C3' and C5'positions of dTDP-6-deoxy-D-xylo-4-hexulose, forming dTDP-6-deoxy-L-lyxo-4-hexulose.</text>
</comment>
<dbReference type="InterPro" id="IPR014710">
    <property type="entry name" value="RmlC-like_jellyroll"/>
</dbReference>
<dbReference type="InterPro" id="IPR000888">
    <property type="entry name" value="RmlC-like"/>
</dbReference>
<dbReference type="Pfam" id="PF00908">
    <property type="entry name" value="dTDP_sugar_isom"/>
    <property type="match status" value="1"/>
</dbReference>
<keyword evidence="9" id="KW-1185">Reference proteome</keyword>
<dbReference type="PANTHER" id="PTHR21047:SF2">
    <property type="entry name" value="THYMIDINE DIPHOSPHO-4-KETO-RHAMNOSE 3,5-EPIMERASE"/>
    <property type="match status" value="1"/>
</dbReference>
<evidence type="ECO:0000256" key="3">
    <source>
        <dbReference type="ARBA" id="ARBA00012098"/>
    </source>
</evidence>
<protein>
    <recommendedName>
        <fullName evidence="4 7">dTDP-4-dehydrorhamnose 3,5-epimerase</fullName>
        <ecNumber evidence="3 7">5.1.3.13</ecNumber>
    </recommendedName>
    <alternativeName>
        <fullName evidence="7">Thymidine diphospho-4-keto-rhamnose 3,5-epimerase</fullName>
    </alternativeName>
</protein>
<feature type="active site" description="Proton acceptor" evidence="5">
    <location>
        <position position="62"/>
    </location>
</feature>
<comment type="catalytic activity">
    <reaction evidence="1 7">
        <text>dTDP-4-dehydro-6-deoxy-alpha-D-glucose = dTDP-4-dehydro-beta-L-rhamnose</text>
        <dbReference type="Rhea" id="RHEA:16969"/>
        <dbReference type="ChEBI" id="CHEBI:57649"/>
        <dbReference type="ChEBI" id="CHEBI:62830"/>
        <dbReference type="EC" id="5.1.3.13"/>
    </reaction>
</comment>
<evidence type="ECO:0000313" key="9">
    <source>
        <dbReference type="Proteomes" id="UP000198393"/>
    </source>
</evidence>
<dbReference type="Proteomes" id="UP000198393">
    <property type="component" value="Unassembled WGS sequence"/>
</dbReference>
<dbReference type="InterPro" id="IPR011051">
    <property type="entry name" value="RmlC_Cupin_sf"/>
</dbReference>
<organism evidence="8 9">
    <name type="scientific">Ekhidna lutea</name>
    <dbReference type="NCBI Taxonomy" id="447679"/>
    <lineage>
        <taxon>Bacteria</taxon>
        <taxon>Pseudomonadati</taxon>
        <taxon>Bacteroidota</taxon>
        <taxon>Cytophagia</taxon>
        <taxon>Cytophagales</taxon>
        <taxon>Reichenbachiellaceae</taxon>
        <taxon>Ekhidna</taxon>
    </lineage>
</organism>
<name>A0A239FG06_EKHLU</name>
<evidence type="ECO:0000256" key="5">
    <source>
        <dbReference type="PIRSR" id="PIRSR600888-1"/>
    </source>
</evidence>
<evidence type="ECO:0000256" key="1">
    <source>
        <dbReference type="ARBA" id="ARBA00001298"/>
    </source>
</evidence>
<dbReference type="OrthoDB" id="9800680at2"/>
<reference evidence="8 9" key="1">
    <citation type="submission" date="2017-06" db="EMBL/GenBank/DDBJ databases">
        <authorList>
            <person name="Kim H.J."/>
            <person name="Triplett B.A."/>
        </authorList>
    </citation>
    <scope>NUCLEOTIDE SEQUENCE [LARGE SCALE GENOMIC DNA]</scope>
    <source>
        <strain evidence="8 9">DSM 19307</strain>
    </source>
</reference>
<comment type="subunit">
    <text evidence="7">Homodimer.</text>
</comment>
<proteinExistence type="inferred from homology"/>
<dbReference type="Gene3D" id="2.60.120.10">
    <property type="entry name" value="Jelly Rolls"/>
    <property type="match status" value="1"/>
</dbReference>
<evidence type="ECO:0000313" key="8">
    <source>
        <dbReference type="EMBL" id="SNS55458.1"/>
    </source>
</evidence>
<evidence type="ECO:0000256" key="7">
    <source>
        <dbReference type="RuleBase" id="RU364069"/>
    </source>
</evidence>
<dbReference type="GO" id="GO:0000271">
    <property type="term" value="P:polysaccharide biosynthetic process"/>
    <property type="evidence" value="ECO:0007669"/>
    <property type="project" value="TreeGrafter"/>
</dbReference>
<evidence type="ECO:0000256" key="6">
    <source>
        <dbReference type="PIRSR" id="PIRSR600888-3"/>
    </source>
</evidence>
<dbReference type="SUPFAM" id="SSF51182">
    <property type="entry name" value="RmlC-like cupins"/>
    <property type="match status" value="1"/>
</dbReference>
<dbReference type="PANTHER" id="PTHR21047">
    <property type="entry name" value="DTDP-6-DEOXY-D-GLUCOSE-3,5 EPIMERASE"/>
    <property type="match status" value="1"/>
</dbReference>
<dbReference type="EMBL" id="FZPD01000001">
    <property type="protein sequence ID" value="SNS55458.1"/>
    <property type="molecule type" value="Genomic_DNA"/>
</dbReference>
<accession>A0A239FG06</accession>
<dbReference type="GO" id="GO:0008830">
    <property type="term" value="F:dTDP-4-dehydrorhamnose 3,5-epimerase activity"/>
    <property type="evidence" value="ECO:0007669"/>
    <property type="project" value="UniProtKB-UniRule"/>
</dbReference>
<dbReference type="RefSeq" id="WP_089355394.1">
    <property type="nucleotide sequence ID" value="NZ_FZPD01000001.1"/>
</dbReference>
<evidence type="ECO:0000256" key="4">
    <source>
        <dbReference type="ARBA" id="ARBA00019595"/>
    </source>
</evidence>
<feature type="active site" description="Proton donor" evidence="5">
    <location>
        <position position="132"/>
    </location>
</feature>
<dbReference type="AlphaFoldDB" id="A0A239FG06"/>
<comment type="similarity">
    <text evidence="7">Belongs to the dTDP-4-dehydrorhamnose 3,5-epimerase family.</text>
</comment>
<dbReference type="EC" id="5.1.3.13" evidence="3 7"/>
<dbReference type="GO" id="GO:0019305">
    <property type="term" value="P:dTDP-rhamnose biosynthetic process"/>
    <property type="evidence" value="ECO:0007669"/>
    <property type="project" value="UniProtKB-UniRule"/>
</dbReference>
<evidence type="ECO:0000256" key="2">
    <source>
        <dbReference type="ARBA" id="ARBA00001997"/>
    </source>
</evidence>
<feature type="site" description="Participates in a stacking interaction with the thymidine ring of dTDP-4-oxo-6-deoxyglucose" evidence="6">
    <location>
        <position position="138"/>
    </location>
</feature>